<reference evidence="3" key="2">
    <citation type="submission" date="2017-09" db="EMBL/GenBank/DDBJ databases">
        <title>FDA dAtabase for Regulatory Grade micrObial Sequences (FDA-ARGOS): Supporting development and validation of Infectious Disease Dx tests.</title>
        <authorList>
            <person name="Minogue T."/>
            <person name="Wolcott M."/>
            <person name="Wasieloski L."/>
            <person name="Aguilar W."/>
            <person name="Moore D."/>
            <person name="Tallon L.J."/>
            <person name="Sadzewicz L."/>
            <person name="Ott S."/>
            <person name="Zhao X."/>
            <person name="Nagaraj S."/>
            <person name="Vavikolanu K."/>
            <person name="Aluvathingal J."/>
            <person name="Nadendla S."/>
            <person name="Sichtig H."/>
        </authorList>
    </citation>
    <scope>NUCLEOTIDE SEQUENCE</scope>
    <source>
        <strain evidence="3">FDAARGOS_387</strain>
    </source>
</reference>
<dbReference type="Gene3D" id="2.30.40.10">
    <property type="entry name" value="Urease, subunit C, domain 1"/>
    <property type="match status" value="1"/>
</dbReference>
<dbReference type="GO" id="GO:0016814">
    <property type="term" value="F:hydrolase activity, acting on carbon-nitrogen (but not peptide) bonds, in cyclic amidines"/>
    <property type="evidence" value="ECO:0007669"/>
    <property type="project" value="TreeGrafter"/>
</dbReference>
<accession>A0A2C6DM33</accession>
<dbReference type="Proteomes" id="UP000373449">
    <property type="component" value="Unassembled WGS sequence"/>
</dbReference>
<dbReference type="NCBIfam" id="NF005312">
    <property type="entry name" value="PRK06846.1"/>
    <property type="match status" value="1"/>
</dbReference>
<evidence type="ECO:0000256" key="1">
    <source>
        <dbReference type="SAM" id="SignalP"/>
    </source>
</evidence>
<dbReference type="SUPFAM" id="SSF51338">
    <property type="entry name" value="Composite domain of metallo-dependent hydrolases"/>
    <property type="match status" value="1"/>
</dbReference>
<protein>
    <submittedName>
        <fullName evidence="3">Deaminase</fullName>
    </submittedName>
    <submittedName>
        <fullName evidence="4">N-isopropylammelide isopropyl amidohydrolase</fullName>
        <ecNumber evidence="4">3.5.99.4</ecNumber>
    </submittedName>
</protein>
<dbReference type="EC" id="3.5.99.4" evidence="4"/>
<dbReference type="CDD" id="cd01293">
    <property type="entry name" value="Bact_CD"/>
    <property type="match status" value="1"/>
</dbReference>
<sequence>MESTHQNKRRQFLTQGGKLATVLAAISATGGLAYAAPASTSSVDCKTADNSASAMTSINHPHYYLKNVRLEKGFVYEGSVVTATETDLATLEIKDGKIIQIHSSGSGLNNSLPAYDGMGKLLLPAFRDMHIHLDKTFYGGPWQAPRSRKGKTIMDMITLEQQLLPTLQPTTQERAGKLIDLLHSKGSVIARSHCNVDPVSGLKNLENLMVVLEQRKPEFSCEVVAFPQHGLLHSQSENLMREAMKMGAQYVGGLDPTNVDGAMEKSLDTMFQIALDSHKGVDIHLHETSPAGVAAVNYIIDTVVKNPSLKGNVTISHAFALSTLSPQQIEETATRLAEQQISIASSIPIGTLHMPLPQLTEKGVFVMTGTDSVIDHWSPFGSGDMLEKANLYAQLYTRPDEFTLSRSLAIATGNVLPLDSKGQRVWPKVNDKADFVLVDASCSAEAVARVSGRQATFHQGRLVYGSVGKAV</sequence>
<dbReference type="RefSeq" id="WP_029095639.1">
    <property type="nucleotide sequence ID" value="NZ_CAADJA010000002.1"/>
</dbReference>
<dbReference type="Pfam" id="PF07969">
    <property type="entry name" value="Amidohydro_3"/>
    <property type="match status" value="1"/>
</dbReference>
<reference evidence="4 6" key="3">
    <citation type="submission" date="2019-03" db="EMBL/GenBank/DDBJ databases">
        <authorList>
            <consortium name="Pathogen Informatics"/>
        </authorList>
    </citation>
    <scope>NUCLEOTIDE SEQUENCE [LARGE SCALE GENOMIC DNA]</scope>
    <source>
        <strain evidence="4 6">NCTC12282</strain>
    </source>
</reference>
<evidence type="ECO:0000313" key="4">
    <source>
        <dbReference type="EMBL" id="VFS47659.1"/>
    </source>
</evidence>
<dbReference type="EMBL" id="CAADJA010000002">
    <property type="protein sequence ID" value="VFS47659.1"/>
    <property type="molecule type" value="Genomic_DNA"/>
</dbReference>
<feature type="domain" description="Amidohydrolase 3" evidence="2">
    <location>
        <begin position="229"/>
        <end position="464"/>
    </location>
</feature>
<dbReference type="InterPro" id="IPR052349">
    <property type="entry name" value="Metallo-hydrolase_Enzymes"/>
</dbReference>
<dbReference type="InterPro" id="IPR011059">
    <property type="entry name" value="Metal-dep_hydrolase_composite"/>
</dbReference>
<dbReference type="PROSITE" id="PS51318">
    <property type="entry name" value="TAT"/>
    <property type="match status" value="1"/>
</dbReference>
<keyword evidence="1" id="KW-0732">Signal</keyword>
<feature type="chain" id="PRO_5044065412" evidence="1">
    <location>
        <begin position="36"/>
        <end position="471"/>
    </location>
</feature>
<keyword evidence="4" id="KW-0378">Hydrolase</keyword>
<dbReference type="PANTHER" id="PTHR32027">
    <property type="entry name" value="CYTOSINE DEAMINASE"/>
    <property type="match status" value="1"/>
</dbReference>
<evidence type="ECO:0000313" key="3">
    <source>
        <dbReference type="EMBL" id="PHI29402.1"/>
    </source>
</evidence>
<dbReference type="STRING" id="1111728.GCA_000427805_03567"/>
<gene>
    <name evidence="4" type="primary">atzC</name>
    <name evidence="3" type="ORF">CRN84_08695</name>
    <name evidence="4" type="ORF">NCTC12282_02597</name>
</gene>
<evidence type="ECO:0000313" key="6">
    <source>
        <dbReference type="Proteomes" id="UP000373449"/>
    </source>
</evidence>
<dbReference type="Proteomes" id="UP000224974">
    <property type="component" value="Unassembled WGS sequence"/>
</dbReference>
<dbReference type="InterPro" id="IPR013108">
    <property type="entry name" value="Amidohydro_3"/>
</dbReference>
<dbReference type="InterPro" id="IPR032466">
    <property type="entry name" value="Metal_Hydrolase"/>
</dbReference>
<evidence type="ECO:0000259" key="2">
    <source>
        <dbReference type="Pfam" id="PF07969"/>
    </source>
</evidence>
<dbReference type="OrthoDB" id="9815027at2"/>
<organism evidence="3 5">
    <name type="scientific">Budvicia aquatica</name>
    <dbReference type="NCBI Taxonomy" id="82979"/>
    <lineage>
        <taxon>Bacteria</taxon>
        <taxon>Pseudomonadati</taxon>
        <taxon>Pseudomonadota</taxon>
        <taxon>Gammaproteobacteria</taxon>
        <taxon>Enterobacterales</taxon>
        <taxon>Budviciaceae</taxon>
        <taxon>Budvicia</taxon>
    </lineage>
</organism>
<feature type="signal peptide" evidence="1">
    <location>
        <begin position="1"/>
        <end position="35"/>
    </location>
</feature>
<dbReference type="PANTHER" id="PTHR32027:SF9">
    <property type="entry name" value="BLL3847 PROTEIN"/>
    <property type="match status" value="1"/>
</dbReference>
<dbReference type="AlphaFoldDB" id="A0A2C6DM33"/>
<proteinExistence type="predicted"/>
<evidence type="ECO:0000313" key="5">
    <source>
        <dbReference type="Proteomes" id="UP000224974"/>
    </source>
</evidence>
<dbReference type="Gene3D" id="3.20.20.140">
    <property type="entry name" value="Metal-dependent hydrolases"/>
    <property type="match status" value="1"/>
</dbReference>
<dbReference type="SUPFAM" id="SSF51556">
    <property type="entry name" value="Metallo-dependent hydrolases"/>
    <property type="match status" value="1"/>
</dbReference>
<dbReference type="InterPro" id="IPR006311">
    <property type="entry name" value="TAT_signal"/>
</dbReference>
<dbReference type="EMBL" id="PDDX01000001">
    <property type="protein sequence ID" value="PHI29402.1"/>
    <property type="molecule type" value="Genomic_DNA"/>
</dbReference>
<name>A0A2C6DM33_9GAMM</name>
<reference evidence="5" key="1">
    <citation type="submission" date="2017-09" db="EMBL/GenBank/DDBJ databases">
        <title>FDA dAtabase for Regulatory Grade micrObial Sequences (FDA-ARGOS): Supporting development and validation of Infectious Disease Dx tests.</title>
        <authorList>
            <person name="Minogue T."/>
            <person name="Wolcott M."/>
            <person name="Wasieloski L."/>
            <person name="Aguilar W."/>
            <person name="Moore D."/>
            <person name="Tallon L."/>
            <person name="Sadzewicz L."/>
            <person name="Ott S."/>
            <person name="Zhao X."/>
            <person name="Nagaraj S."/>
            <person name="Vavikolanu K."/>
            <person name="Aluvathingal J."/>
            <person name="Nadendla S."/>
            <person name="Sichtig H."/>
        </authorList>
    </citation>
    <scope>NUCLEOTIDE SEQUENCE [LARGE SCALE GENOMIC DNA]</scope>
    <source>
        <strain evidence="5">FDAARGOS_387</strain>
    </source>
</reference>
<keyword evidence="5" id="KW-1185">Reference proteome</keyword>